<evidence type="ECO:0000256" key="4">
    <source>
        <dbReference type="ARBA" id="ARBA00022984"/>
    </source>
</evidence>
<name>A0A251X5T3_9GAMM</name>
<keyword evidence="4 7" id="KW-0573">Peptidoglycan synthesis</keyword>
<dbReference type="PANTHER" id="PTHR21198:SF2">
    <property type="entry name" value="GLUTAMATE RACEMASE"/>
    <property type="match status" value="1"/>
</dbReference>
<dbReference type="HAMAP" id="MF_00258">
    <property type="entry name" value="Glu_racemase"/>
    <property type="match status" value="1"/>
</dbReference>
<evidence type="ECO:0000256" key="6">
    <source>
        <dbReference type="ARBA" id="ARBA00023316"/>
    </source>
</evidence>
<dbReference type="InterPro" id="IPR033134">
    <property type="entry name" value="Asp/Glu_racemase_AS_2"/>
</dbReference>
<evidence type="ECO:0000256" key="2">
    <source>
        <dbReference type="ARBA" id="ARBA00013090"/>
    </source>
</evidence>
<proteinExistence type="inferred from homology"/>
<keyword evidence="6 7" id="KW-0961">Cell wall biogenesis/degradation</keyword>
<dbReference type="SUPFAM" id="SSF53681">
    <property type="entry name" value="Aspartate/glutamate racemase"/>
    <property type="match status" value="2"/>
</dbReference>
<dbReference type="GO" id="GO:0008881">
    <property type="term" value="F:glutamate racemase activity"/>
    <property type="evidence" value="ECO:0007669"/>
    <property type="project" value="UniProtKB-UniRule"/>
</dbReference>
<dbReference type="Pfam" id="PF01177">
    <property type="entry name" value="Asp_Glu_race"/>
    <property type="match status" value="1"/>
</dbReference>
<sequence length="272" mass="29576">MVKVKPPLSVLVFDSGVGGLSIVQALRESMPTLTLSYLADNAGFPYGVWAEQDLIERVYRVLSSVVEQVQPCLIVVACNTASTVALPKLRATLSIPVVGVVPAIKPAAQLSQNKVIGLLGTPGTVSRHYTGQLIAQFAAHCQIIRVGSVELVHLAEQHLRGEIIPLDSMATILRPFKEHSALDVIVLACTHFPLLRDFLLETLPKSIQLIDSGQAIAARVKHLLLHHGWTLPEQIAPHQTVFFTQQTDNIMALIPALSQFGFNEIRICAIPV</sequence>
<comment type="function">
    <text evidence="7">Provides the (R)-glutamate required for cell wall biosynthesis.</text>
</comment>
<dbReference type="FunFam" id="3.40.50.1860:FF:000001">
    <property type="entry name" value="Glutamate racemase"/>
    <property type="match status" value="1"/>
</dbReference>
<keyword evidence="9" id="KW-1185">Reference proteome</keyword>
<feature type="binding site" evidence="7">
    <location>
        <begin position="79"/>
        <end position="80"/>
    </location>
    <ligand>
        <name>substrate</name>
    </ligand>
</feature>
<protein>
    <recommendedName>
        <fullName evidence="2 7">Glutamate racemase</fullName>
        <ecNumber evidence="2 7">5.1.1.3</ecNumber>
    </recommendedName>
</protein>
<evidence type="ECO:0000256" key="3">
    <source>
        <dbReference type="ARBA" id="ARBA00022960"/>
    </source>
</evidence>
<dbReference type="UniPathway" id="UPA00219"/>
<dbReference type="InterPro" id="IPR004391">
    <property type="entry name" value="Glu_race"/>
</dbReference>
<keyword evidence="5 7" id="KW-0413">Isomerase</keyword>
<evidence type="ECO:0000313" key="9">
    <source>
        <dbReference type="Proteomes" id="UP000194798"/>
    </source>
</evidence>
<gene>
    <name evidence="7" type="primary">murI</name>
    <name evidence="8" type="ORF">TPSD3_12275</name>
</gene>
<dbReference type="InterPro" id="IPR015942">
    <property type="entry name" value="Asp/Glu/hydantoin_racemase"/>
</dbReference>
<feature type="active site" description="Proton donor/acceptor" evidence="7">
    <location>
        <position position="78"/>
    </location>
</feature>
<dbReference type="GO" id="GO:0008360">
    <property type="term" value="P:regulation of cell shape"/>
    <property type="evidence" value="ECO:0007669"/>
    <property type="project" value="UniProtKB-KW"/>
</dbReference>
<evidence type="ECO:0000256" key="7">
    <source>
        <dbReference type="HAMAP-Rule" id="MF_00258"/>
    </source>
</evidence>
<comment type="caution">
    <text evidence="8">The sequence shown here is derived from an EMBL/GenBank/DDBJ whole genome shotgun (WGS) entry which is preliminary data.</text>
</comment>
<feature type="active site" description="Proton donor/acceptor" evidence="7">
    <location>
        <position position="189"/>
    </location>
</feature>
<dbReference type="InterPro" id="IPR001920">
    <property type="entry name" value="Asp/Glu_race"/>
</dbReference>
<dbReference type="PROSITE" id="PS00923">
    <property type="entry name" value="ASP_GLU_RACEMASE_1"/>
    <property type="match status" value="1"/>
</dbReference>
<dbReference type="OrthoDB" id="9801055at2"/>
<dbReference type="Proteomes" id="UP000194798">
    <property type="component" value="Unassembled WGS sequence"/>
</dbReference>
<evidence type="ECO:0000256" key="5">
    <source>
        <dbReference type="ARBA" id="ARBA00023235"/>
    </source>
</evidence>
<feature type="binding site" evidence="7">
    <location>
        <begin position="190"/>
        <end position="191"/>
    </location>
    <ligand>
        <name>substrate</name>
    </ligand>
</feature>
<dbReference type="GO" id="GO:0009252">
    <property type="term" value="P:peptidoglycan biosynthetic process"/>
    <property type="evidence" value="ECO:0007669"/>
    <property type="project" value="UniProtKB-UniRule"/>
</dbReference>
<dbReference type="AlphaFoldDB" id="A0A251X5T3"/>
<feature type="binding site" evidence="7">
    <location>
        <begin position="46"/>
        <end position="47"/>
    </location>
    <ligand>
        <name>substrate</name>
    </ligand>
</feature>
<dbReference type="EC" id="5.1.1.3" evidence="2 7"/>
<comment type="catalytic activity">
    <reaction evidence="1 7">
        <text>L-glutamate = D-glutamate</text>
        <dbReference type="Rhea" id="RHEA:12813"/>
        <dbReference type="ChEBI" id="CHEBI:29985"/>
        <dbReference type="ChEBI" id="CHEBI:29986"/>
        <dbReference type="EC" id="5.1.1.3"/>
    </reaction>
</comment>
<reference evidence="8 9" key="1">
    <citation type="submission" date="2016-12" db="EMBL/GenBank/DDBJ databases">
        <title>Thioflexothrix psekupsii D3 genome sequencing and assembly.</title>
        <authorList>
            <person name="Fomenkov A."/>
            <person name="Vincze T."/>
            <person name="Grabovich M."/>
            <person name="Anton B.P."/>
            <person name="Dubinina G."/>
            <person name="Orlova M."/>
            <person name="Belousova E."/>
            <person name="Roberts R.J."/>
        </authorList>
    </citation>
    <scope>NUCLEOTIDE SEQUENCE [LARGE SCALE GENOMIC DNA]</scope>
    <source>
        <strain evidence="8">D3</strain>
    </source>
</reference>
<evidence type="ECO:0000313" key="8">
    <source>
        <dbReference type="EMBL" id="OUD12911.1"/>
    </source>
</evidence>
<evidence type="ECO:0000256" key="1">
    <source>
        <dbReference type="ARBA" id="ARBA00001602"/>
    </source>
</evidence>
<dbReference type="Gene3D" id="3.40.50.1860">
    <property type="match status" value="2"/>
</dbReference>
<dbReference type="RefSeq" id="WP_086488851.1">
    <property type="nucleotide sequence ID" value="NZ_MSLT01000019.1"/>
</dbReference>
<dbReference type="EMBL" id="MSLT01000019">
    <property type="protein sequence ID" value="OUD12911.1"/>
    <property type="molecule type" value="Genomic_DNA"/>
</dbReference>
<feature type="binding site" evidence="7">
    <location>
        <begin position="14"/>
        <end position="15"/>
    </location>
    <ligand>
        <name>substrate</name>
    </ligand>
</feature>
<dbReference type="GO" id="GO:0071555">
    <property type="term" value="P:cell wall organization"/>
    <property type="evidence" value="ECO:0007669"/>
    <property type="project" value="UniProtKB-KW"/>
</dbReference>
<keyword evidence="3 7" id="KW-0133">Cell shape</keyword>
<comment type="pathway">
    <text evidence="7">Cell wall biogenesis; peptidoglycan biosynthesis.</text>
</comment>
<comment type="similarity">
    <text evidence="7">Belongs to the aspartate/glutamate racemases family.</text>
</comment>
<organism evidence="8 9">
    <name type="scientific">Thioflexithrix psekupsensis</name>
    <dbReference type="NCBI Taxonomy" id="1570016"/>
    <lineage>
        <taxon>Bacteria</taxon>
        <taxon>Pseudomonadati</taxon>
        <taxon>Pseudomonadota</taxon>
        <taxon>Gammaproteobacteria</taxon>
        <taxon>Thiotrichales</taxon>
        <taxon>Thioflexithrix</taxon>
    </lineage>
</organism>
<accession>A0A251X5T3</accession>
<dbReference type="NCBIfam" id="TIGR00067">
    <property type="entry name" value="glut_race"/>
    <property type="match status" value="1"/>
</dbReference>
<dbReference type="InterPro" id="IPR018187">
    <property type="entry name" value="Asp/Glu_racemase_AS_1"/>
</dbReference>
<dbReference type="PROSITE" id="PS00924">
    <property type="entry name" value="ASP_GLU_RACEMASE_2"/>
    <property type="match status" value="1"/>
</dbReference>
<dbReference type="PANTHER" id="PTHR21198">
    <property type="entry name" value="GLUTAMATE RACEMASE"/>
    <property type="match status" value="1"/>
</dbReference>